<dbReference type="Proteomes" id="UP000335636">
    <property type="component" value="Unassembled WGS sequence"/>
</dbReference>
<dbReference type="EMBL" id="CABDUW010000222">
    <property type="protein sequence ID" value="VTJ63261.1"/>
    <property type="molecule type" value="Genomic_DNA"/>
</dbReference>
<dbReference type="EMBL" id="WJEC01006882">
    <property type="protein sequence ID" value="KAF7471009.1"/>
    <property type="molecule type" value="Genomic_DNA"/>
</dbReference>
<reference evidence="2" key="2">
    <citation type="submission" date="2020-08" db="EMBL/GenBank/DDBJ databases">
        <authorList>
            <person name="Shumante A."/>
            <person name="Zimin A.V."/>
            <person name="Puiu D."/>
            <person name="Salzberg S.L."/>
        </authorList>
    </citation>
    <scope>NUCLEOTIDE SEQUENCE</scope>
    <source>
        <strain evidence="2">WC2-LM</strain>
        <tissue evidence="2">Liver</tissue>
    </source>
</reference>
<evidence type="ECO:0000313" key="4">
    <source>
        <dbReference type="Proteomes" id="UP000335636"/>
    </source>
</evidence>
<dbReference type="Proteomes" id="UP000662637">
    <property type="component" value="Unassembled WGS sequence"/>
</dbReference>
<feature type="region of interest" description="Disordered" evidence="1">
    <location>
        <begin position="94"/>
        <end position="122"/>
    </location>
</feature>
<evidence type="ECO:0000256" key="1">
    <source>
        <dbReference type="SAM" id="MobiDB-lite"/>
    </source>
</evidence>
<organism evidence="3 4">
    <name type="scientific">Marmota monax</name>
    <name type="common">Woodchuck</name>
    <dbReference type="NCBI Taxonomy" id="9995"/>
    <lineage>
        <taxon>Eukaryota</taxon>
        <taxon>Metazoa</taxon>
        <taxon>Chordata</taxon>
        <taxon>Craniata</taxon>
        <taxon>Vertebrata</taxon>
        <taxon>Euteleostomi</taxon>
        <taxon>Mammalia</taxon>
        <taxon>Eutheria</taxon>
        <taxon>Euarchontoglires</taxon>
        <taxon>Glires</taxon>
        <taxon>Rodentia</taxon>
        <taxon>Sciuromorpha</taxon>
        <taxon>Sciuridae</taxon>
        <taxon>Xerinae</taxon>
        <taxon>Marmotini</taxon>
        <taxon>Marmota</taxon>
    </lineage>
</organism>
<sequence length="122" mass="13531">MGSQPHAGARRTREVLEHRQLLTPPMGSSQCPTYLLTPASLFWPVECQADAHLGHHQTHGMPPKDLDMKSQPLGWLPQAEPPAVLYKAHAGLRERRRLGPPLRSPAQDTVIGSEKISREPHS</sequence>
<gene>
    <name evidence="2" type="ORF">GHT09_017742</name>
    <name evidence="3" type="ORF">MONAX_5E007946</name>
</gene>
<keyword evidence="4" id="KW-1185">Reference proteome</keyword>
<accession>A0A5E4B2G8</accession>
<proteinExistence type="predicted"/>
<reference evidence="3 4" key="1">
    <citation type="submission" date="2019-04" db="EMBL/GenBank/DDBJ databases">
        <authorList>
            <person name="Alioto T."/>
            <person name="Alioto T."/>
        </authorList>
    </citation>
    <scope>NUCLEOTIDE SEQUENCE [LARGE SCALE GENOMIC DNA]</scope>
</reference>
<evidence type="ECO:0000313" key="3">
    <source>
        <dbReference type="EMBL" id="VTJ63261.1"/>
    </source>
</evidence>
<protein>
    <submittedName>
        <fullName evidence="3">Uncharacterized protein</fullName>
    </submittedName>
</protein>
<name>A0A5E4B2G8_MARMO</name>
<evidence type="ECO:0000313" key="2">
    <source>
        <dbReference type="EMBL" id="KAF7471009.1"/>
    </source>
</evidence>
<feature type="region of interest" description="Disordered" evidence="1">
    <location>
        <begin position="54"/>
        <end position="74"/>
    </location>
</feature>
<dbReference type="AlphaFoldDB" id="A0A5E4B2G8"/>